<dbReference type="Proteomes" id="UP000789396">
    <property type="component" value="Unassembled WGS sequence"/>
</dbReference>
<evidence type="ECO:0000313" key="2">
    <source>
        <dbReference type="Proteomes" id="UP000789396"/>
    </source>
</evidence>
<reference evidence="1" key="1">
    <citation type="submission" date="2021-06" db="EMBL/GenBank/DDBJ databases">
        <authorList>
            <person name="Kallberg Y."/>
            <person name="Tangrot J."/>
            <person name="Rosling A."/>
        </authorList>
    </citation>
    <scope>NUCLEOTIDE SEQUENCE</scope>
    <source>
        <strain evidence="1">IN212</strain>
    </source>
</reference>
<organism evidence="1 2">
    <name type="scientific">Racocetra fulgida</name>
    <dbReference type="NCBI Taxonomy" id="60492"/>
    <lineage>
        <taxon>Eukaryota</taxon>
        <taxon>Fungi</taxon>
        <taxon>Fungi incertae sedis</taxon>
        <taxon>Mucoromycota</taxon>
        <taxon>Glomeromycotina</taxon>
        <taxon>Glomeromycetes</taxon>
        <taxon>Diversisporales</taxon>
        <taxon>Gigasporaceae</taxon>
        <taxon>Racocetra</taxon>
    </lineage>
</organism>
<evidence type="ECO:0000313" key="1">
    <source>
        <dbReference type="EMBL" id="CAG8761083.1"/>
    </source>
</evidence>
<dbReference type="OrthoDB" id="411211at2759"/>
<sequence length="99" mass="11623">HNVGKPYPVPFEEYYENKGLDFLAFGDWGEQRRESRQFQVAEALQAWANENTLFIVNVGDDMKRNLLALNLNHKSKVKNRLKWIEDQLIAAQDADWIFV</sequence>
<keyword evidence="2" id="KW-1185">Reference proteome</keyword>
<gene>
    <name evidence="1" type="ORF">RFULGI_LOCUS14314</name>
</gene>
<accession>A0A9N9NU48</accession>
<dbReference type="AlphaFoldDB" id="A0A9N9NU48"/>
<protein>
    <submittedName>
        <fullName evidence="1">12432_t:CDS:1</fullName>
    </submittedName>
</protein>
<dbReference type="InterPro" id="IPR029052">
    <property type="entry name" value="Metallo-depent_PP-like"/>
</dbReference>
<comment type="caution">
    <text evidence="1">The sequence shown here is derived from an EMBL/GenBank/DDBJ whole genome shotgun (WGS) entry which is preliminary data.</text>
</comment>
<dbReference type="Gene3D" id="3.60.21.10">
    <property type="match status" value="1"/>
</dbReference>
<feature type="non-terminal residue" evidence="1">
    <location>
        <position position="99"/>
    </location>
</feature>
<dbReference type="EMBL" id="CAJVPZ010041149">
    <property type="protein sequence ID" value="CAG8761083.1"/>
    <property type="molecule type" value="Genomic_DNA"/>
</dbReference>
<name>A0A9N9NU48_9GLOM</name>
<proteinExistence type="predicted"/>
<feature type="non-terminal residue" evidence="1">
    <location>
        <position position="1"/>
    </location>
</feature>